<evidence type="ECO:0000259" key="11">
    <source>
        <dbReference type="Pfam" id="PF02225"/>
    </source>
</evidence>
<evidence type="ECO:0000256" key="7">
    <source>
        <dbReference type="ARBA" id="ARBA00022825"/>
    </source>
</evidence>
<evidence type="ECO:0008006" key="16">
    <source>
        <dbReference type="Google" id="ProtNLM"/>
    </source>
</evidence>
<dbReference type="Pfam" id="PF02225">
    <property type="entry name" value="PA"/>
    <property type="match status" value="1"/>
</dbReference>
<organism evidence="14 15">
    <name type="scientific">Hevea brasiliensis</name>
    <name type="common">Para rubber tree</name>
    <name type="synonym">Siphonia brasiliensis</name>
    <dbReference type="NCBI Taxonomy" id="3981"/>
    <lineage>
        <taxon>Eukaryota</taxon>
        <taxon>Viridiplantae</taxon>
        <taxon>Streptophyta</taxon>
        <taxon>Embryophyta</taxon>
        <taxon>Tracheophyta</taxon>
        <taxon>Spermatophyta</taxon>
        <taxon>Magnoliopsida</taxon>
        <taxon>eudicotyledons</taxon>
        <taxon>Gunneridae</taxon>
        <taxon>Pentapetalae</taxon>
        <taxon>rosids</taxon>
        <taxon>fabids</taxon>
        <taxon>Malpighiales</taxon>
        <taxon>Euphorbiaceae</taxon>
        <taxon>Crotonoideae</taxon>
        <taxon>Micrandreae</taxon>
        <taxon>Hevea</taxon>
    </lineage>
</organism>
<dbReference type="Pfam" id="PF17766">
    <property type="entry name" value="fn3_6"/>
    <property type="match status" value="1"/>
</dbReference>
<dbReference type="Pfam" id="PF00082">
    <property type="entry name" value="Peptidase_S8"/>
    <property type="match status" value="1"/>
</dbReference>
<comment type="similarity">
    <text evidence="2 8">Belongs to the peptidase S8 family.</text>
</comment>
<keyword evidence="7 8" id="KW-0720">Serine protease</keyword>
<dbReference type="EMBL" id="JARPOI010000013">
    <property type="protein sequence ID" value="KAJ9162713.1"/>
    <property type="molecule type" value="Genomic_DNA"/>
</dbReference>
<dbReference type="InterPro" id="IPR041469">
    <property type="entry name" value="Subtilisin-like_FN3"/>
</dbReference>
<feature type="active site" description="Charge relay system" evidence="8">
    <location>
        <position position="143"/>
    </location>
</feature>
<keyword evidence="15" id="KW-1185">Reference proteome</keyword>
<dbReference type="CDD" id="cd02120">
    <property type="entry name" value="PA_subtilisin_like"/>
    <property type="match status" value="1"/>
</dbReference>
<dbReference type="Pfam" id="PF05922">
    <property type="entry name" value="Inhibitor_I9"/>
    <property type="match status" value="1"/>
</dbReference>
<comment type="caution">
    <text evidence="14">The sequence shown here is derived from an EMBL/GenBank/DDBJ whole genome shotgun (WGS) entry which is preliminary data.</text>
</comment>
<dbReference type="PROSITE" id="PS51892">
    <property type="entry name" value="SUBTILASE"/>
    <property type="match status" value="1"/>
</dbReference>
<feature type="domain" description="Inhibitor I9" evidence="12">
    <location>
        <begin position="33"/>
        <end position="104"/>
    </location>
</feature>
<evidence type="ECO:0000256" key="3">
    <source>
        <dbReference type="ARBA" id="ARBA00022525"/>
    </source>
</evidence>
<keyword evidence="5 9" id="KW-0732">Signal</keyword>
<dbReference type="CDD" id="cd04852">
    <property type="entry name" value="Peptidases_S8_3"/>
    <property type="match status" value="1"/>
</dbReference>
<evidence type="ECO:0000256" key="8">
    <source>
        <dbReference type="PROSITE-ProRule" id="PRU01240"/>
    </source>
</evidence>
<comment type="subcellular location">
    <subcellularLocation>
        <location evidence="1">Secreted</location>
    </subcellularLocation>
</comment>
<feature type="chain" id="PRO_5046104804" description="Subtilisin-like protease" evidence="9">
    <location>
        <begin position="29"/>
        <end position="749"/>
    </location>
</feature>
<gene>
    <name evidence="14" type="ORF">P3X46_022469</name>
</gene>
<feature type="domain" description="PA" evidence="11">
    <location>
        <begin position="376"/>
        <end position="457"/>
    </location>
</feature>
<dbReference type="InterPro" id="IPR022398">
    <property type="entry name" value="Peptidase_S8_His-AS"/>
</dbReference>
<proteinExistence type="inferred from homology"/>
<evidence type="ECO:0000259" key="13">
    <source>
        <dbReference type="Pfam" id="PF17766"/>
    </source>
</evidence>
<evidence type="ECO:0000256" key="1">
    <source>
        <dbReference type="ARBA" id="ARBA00004613"/>
    </source>
</evidence>
<evidence type="ECO:0000313" key="14">
    <source>
        <dbReference type="EMBL" id="KAJ9162713.1"/>
    </source>
</evidence>
<dbReference type="InterPro" id="IPR010259">
    <property type="entry name" value="S8pro/Inhibitor_I9"/>
</dbReference>
<dbReference type="InterPro" id="IPR045051">
    <property type="entry name" value="SBT"/>
</dbReference>
<dbReference type="InterPro" id="IPR037045">
    <property type="entry name" value="S8pro/Inhibitor_I9_sf"/>
</dbReference>
<evidence type="ECO:0000256" key="5">
    <source>
        <dbReference type="ARBA" id="ARBA00022729"/>
    </source>
</evidence>
<evidence type="ECO:0000259" key="12">
    <source>
        <dbReference type="Pfam" id="PF05922"/>
    </source>
</evidence>
<dbReference type="InterPro" id="IPR000209">
    <property type="entry name" value="Peptidase_S8/S53_dom"/>
</dbReference>
<dbReference type="PROSITE" id="PS00138">
    <property type="entry name" value="SUBTILASE_SER"/>
    <property type="match status" value="1"/>
</dbReference>
<dbReference type="InterPro" id="IPR034197">
    <property type="entry name" value="Peptidases_S8_3"/>
</dbReference>
<dbReference type="PRINTS" id="PR00723">
    <property type="entry name" value="SUBTILISIN"/>
</dbReference>
<keyword evidence="3" id="KW-0964">Secreted</keyword>
<dbReference type="PROSITE" id="PS00137">
    <property type="entry name" value="SUBTILASE_HIS"/>
    <property type="match status" value="1"/>
</dbReference>
<sequence length="749" mass="81107">MNPITPGSMGKLWLFALVLFSTLSLLSATSKQTYIVHMNHNSKPLSHATHHDWYQSLISTSDSILYTYTTAFHGFAAYLDPQEAESLRNKDAVLNVFEDRVYSAQTTRTPQFLGLNSSFGLSDGRRFEEIEHASQDVIIGVIDSGVWAESKSFDDKGMPGIPKRWKGKCMSGKDFNKRLCNKKLIGARYFLRAHEKQVSGSNHVGVISPRDYDGHGTHCASIAAGSPVENVSLFGYAKGTARGVAFRARLASYKVCLGSDNCRGADVLAGMESAISDGVDVLSISLASKPEQHYLDPIAYGALFAMSKRVFVSVAAGNAGPRKSSIVNVAPWVMTVGAGSVDRDFRAYALLGNKQLFKGMSIYNGPRMRSKLVGLVYHRGKNSSSNYCLDGTLEPALVHGKVVICDIGGIGSVEKGLVVRRAGGVGMILVNFVSVKELSAESHLLPTVAVGKKVGDLIKQYEKTDPNPRATLGFDGTVVNVQPSPMVADFSSRGPNPVTPQILKPDIIAPGVNILAAWSEAIGPSSLKLDNRIVKFNVISGTSMACPHVSGIAALMKAAHPNWSPSAIKSAIMTTAYNIDNTNSPIRDVVTGSSSNPWAYGSGYVNPQKALSPGLVYDTSDEEYLKFWCLFLENPNPSCSRKFSDPGELNYPSFSVLFGSNSIVQYSRELTNVGQINSTYKVKVTAPSTVAVTVKPTKLVFKSVGEKQRYTVTFMDKKDKKSNLKAAFGWIVWSNAQYKVSSPVAVTWP</sequence>
<dbReference type="InterPro" id="IPR003137">
    <property type="entry name" value="PA_domain"/>
</dbReference>
<evidence type="ECO:0000256" key="4">
    <source>
        <dbReference type="ARBA" id="ARBA00022670"/>
    </source>
</evidence>
<dbReference type="Gene3D" id="2.60.40.2310">
    <property type="match status" value="1"/>
</dbReference>
<feature type="domain" description="Subtilisin-like protease fibronectin type-III" evidence="13">
    <location>
        <begin position="648"/>
        <end position="746"/>
    </location>
</feature>
<dbReference type="SUPFAM" id="SSF52743">
    <property type="entry name" value="Subtilisin-like"/>
    <property type="match status" value="1"/>
</dbReference>
<name>A0ABQ9L7X0_HEVBR</name>
<protein>
    <recommendedName>
        <fullName evidence="16">Subtilisin-like protease</fullName>
    </recommendedName>
</protein>
<feature type="active site" description="Charge relay system" evidence="8">
    <location>
        <position position="543"/>
    </location>
</feature>
<dbReference type="Gene3D" id="3.50.30.30">
    <property type="match status" value="1"/>
</dbReference>
<dbReference type="Proteomes" id="UP001174677">
    <property type="component" value="Chromosome 13"/>
</dbReference>
<reference evidence="14" key="1">
    <citation type="journal article" date="2023" name="Plant Biotechnol. J.">
        <title>Chromosome-level wild Hevea brasiliensis genome provides new tools for genomic-assisted breeding and valuable loci to elevate rubber yield.</title>
        <authorList>
            <person name="Cheng H."/>
            <person name="Song X."/>
            <person name="Hu Y."/>
            <person name="Wu T."/>
            <person name="Yang Q."/>
            <person name="An Z."/>
            <person name="Feng S."/>
            <person name="Deng Z."/>
            <person name="Wu W."/>
            <person name="Zeng X."/>
            <person name="Tu M."/>
            <person name="Wang X."/>
            <person name="Huang H."/>
        </authorList>
    </citation>
    <scope>NUCLEOTIDE SEQUENCE</scope>
    <source>
        <strain evidence="14">MT/VB/25A 57/8</strain>
    </source>
</reference>
<dbReference type="InterPro" id="IPR036852">
    <property type="entry name" value="Peptidase_S8/S53_dom_sf"/>
</dbReference>
<keyword evidence="6 8" id="KW-0378">Hydrolase</keyword>
<evidence type="ECO:0000313" key="15">
    <source>
        <dbReference type="Proteomes" id="UP001174677"/>
    </source>
</evidence>
<dbReference type="Gene3D" id="3.40.50.200">
    <property type="entry name" value="Peptidase S8/S53 domain"/>
    <property type="match status" value="1"/>
</dbReference>
<dbReference type="InterPro" id="IPR023828">
    <property type="entry name" value="Peptidase_S8_Ser-AS"/>
</dbReference>
<evidence type="ECO:0000256" key="9">
    <source>
        <dbReference type="SAM" id="SignalP"/>
    </source>
</evidence>
<feature type="active site" description="Charge relay system" evidence="8">
    <location>
        <position position="215"/>
    </location>
</feature>
<keyword evidence="4 8" id="KW-0645">Protease</keyword>
<dbReference type="InterPro" id="IPR015500">
    <property type="entry name" value="Peptidase_S8_subtilisin-rel"/>
</dbReference>
<evidence type="ECO:0000256" key="2">
    <source>
        <dbReference type="ARBA" id="ARBA00011073"/>
    </source>
</evidence>
<feature type="domain" description="Peptidase S8/S53" evidence="10">
    <location>
        <begin position="135"/>
        <end position="582"/>
    </location>
</feature>
<dbReference type="SUPFAM" id="SSF54897">
    <property type="entry name" value="Protease propeptides/inhibitors"/>
    <property type="match status" value="1"/>
</dbReference>
<dbReference type="Gene3D" id="3.30.70.80">
    <property type="entry name" value="Peptidase S8 propeptide/proteinase inhibitor I9"/>
    <property type="match status" value="1"/>
</dbReference>
<dbReference type="PANTHER" id="PTHR10795">
    <property type="entry name" value="PROPROTEIN CONVERTASE SUBTILISIN/KEXIN"/>
    <property type="match status" value="1"/>
</dbReference>
<evidence type="ECO:0000256" key="6">
    <source>
        <dbReference type="ARBA" id="ARBA00022801"/>
    </source>
</evidence>
<accession>A0ABQ9L7X0</accession>
<evidence type="ECO:0000259" key="10">
    <source>
        <dbReference type="Pfam" id="PF00082"/>
    </source>
</evidence>
<feature type="signal peptide" evidence="9">
    <location>
        <begin position="1"/>
        <end position="28"/>
    </location>
</feature>